<reference evidence="14 15" key="1">
    <citation type="submission" date="2024-02" db="EMBL/GenBank/DDBJ databases">
        <title>Chromosome-scale genome assembly of the rough periwinkle Littorina saxatilis.</title>
        <authorList>
            <person name="De Jode A."/>
            <person name="Faria R."/>
            <person name="Formenti G."/>
            <person name="Sims Y."/>
            <person name="Smith T.P."/>
            <person name="Tracey A."/>
            <person name="Wood J.M.D."/>
            <person name="Zagrodzka Z.B."/>
            <person name="Johannesson K."/>
            <person name="Butlin R.K."/>
            <person name="Leder E.H."/>
        </authorList>
    </citation>
    <scope>NUCLEOTIDE SEQUENCE [LARGE SCALE GENOMIC DNA]</scope>
    <source>
        <strain evidence="14">Snail1</strain>
        <tissue evidence="14">Muscle</tissue>
    </source>
</reference>
<dbReference type="AlphaFoldDB" id="A0AAN9B6Y8"/>
<gene>
    <name evidence="14" type="ORF">V1264_022913</name>
</gene>
<dbReference type="PANTHER" id="PTHR11690">
    <property type="entry name" value="AMILORIDE-SENSITIVE SODIUM CHANNEL-RELATED"/>
    <property type="match status" value="1"/>
</dbReference>
<evidence type="ECO:0000256" key="9">
    <source>
        <dbReference type="ARBA" id="ARBA00023201"/>
    </source>
</evidence>
<evidence type="ECO:0000256" key="7">
    <source>
        <dbReference type="ARBA" id="ARBA00023065"/>
    </source>
</evidence>
<keyword evidence="5 13" id="KW-1133">Transmembrane helix</keyword>
<evidence type="ECO:0000256" key="2">
    <source>
        <dbReference type="ARBA" id="ARBA00022448"/>
    </source>
</evidence>
<feature type="compositionally biased region" description="Polar residues" evidence="12">
    <location>
        <begin position="497"/>
        <end position="509"/>
    </location>
</feature>
<feature type="compositionally biased region" description="Low complexity" evidence="12">
    <location>
        <begin position="367"/>
        <end position="387"/>
    </location>
</feature>
<organism evidence="14 15">
    <name type="scientific">Littorina saxatilis</name>
    <dbReference type="NCBI Taxonomy" id="31220"/>
    <lineage>
        <taxon>Eukaryota</taxon>
        <taxon>Metazoa</taxon>
        <taxon>Spiralia</taxon>
        <taxon>Lophotrochozoa</taxon>
        <taxon>Mollusca</taxon>
        <taxon>Gastropoda</taxon>
        <taxon>Caenogastropoda</taxon>
        <taxon>Littorinimorpha</taxon>
        <taxon>Littorinoidea</taxon>
        <taxon>Littorinidae</taxon>
        <taxon>Littorina</taxon>
    </lineage>
</organism>
<dbReference type="Proteomes" id="UP001374579">
    <property type="component" value="Unassembled WGS sequence"/>
</dbReference>
<feature type="compositionally biased region" description="Basic and acidic residues" evidence="12">
    <location>
        <begin position="688"/>
        <end position="701"/>
    </location>
</feature>
<evidence type="ECO:0000256" key="10">
    <source>
        <dbReference type="ARBA" id="ARBA00023303"/>
    </source>
</evidence>
<accession>A0AAN9B6Y8</accession>
<feature type="transmembrane region" description="Helical" evidence="13">
    <location>
        <begin position="172"/>
        <end position="197"/>
    </location>
</feature>
<dbReference type="PANTHER" id="PTHR11690:SF248">
    <property type="entry name" value="PICKPOCKET 17, ISOFORM A"/>
    <property type="match status" value="1"/>
</dbReference>
<evidence type="ECO:0000256" key="13">
    <source>
        <dbReference type="SAM" id="Phobius"/>
    </source>
</evidence>
<feature type="compositionally biased region" description="Basic and acidic residues" evidence="12">
    <location>
        <begin position="650"/>
        <end position="660"/>
    </location>
</feature>
<keyword evidence="2 11" id="KW-0813">Transport</keyword>
<feature type="region of interest" description="Disordered" evidence="12">
    <location>
        <begin position="260"/>
        <end position="393"/>
    </location>
</feature>
<feature type="compositionally biased region" description="Low complexity" evidence="12">
    <location>
        <begin position="578"/>
        <end position="592"/>
    </location>
</feature>
<proteinExistence type="inferred from homology"/>
<evidence type="ECO:0000313" key="15">
    <source>
        <dbReference type="Proteomes" id="UP001374579"/>
    </source>
</evidence>
<sequence length="1090" mass="120795">MDSRNFPVTNNPPLRWHPVTSLYRRGGELASGDSLEYPVSVHAGSSGISSEISSSSDKSKRSLYYDRIWSDLDCDDVSDRLPANLPSTPIGRRKSPLTSTSGENIKFSVWETKRPESMDYDDSADRDTDTLDGDRPRSHFTNLLHILSRFADRTSMQGVPYIRTSKSLGAKLLWTVLFLLCLSMLTGHLHYLFAVFYSYPKHSTIDLGFSALSFPAVTFCNVNPVRRSRLEATSDTLRHLVTQTEPGYIVEKMAAEYEQVKVRGKRSTEKEDSRETQRRRMREERRKRAGKNGKPEDLQLGELLNKLSNPNRNKNNNGNAPGSNSGENKGRDSLTTPFGPPRPLTSPTPTPSPSDTSIFVTAQSFFPTLTSPTTTTPATSELTQLTTPSPNTVGIPETAKPAPTSFFTFPPFSGVVDVKKTTPLPTNSPFWSSLLPDGQTIPSPTKPSMSTFGPIPSSSRRTETGTSISHGVPTVNTPTVSVSSASSNPSTVTPSTQKSATSTFVPIPSSTRQTEVETWVSYGTPTDTIPTISASSAPSQPLGVATTTSPTKPSMSTFGAKSSSTTRPETDILIQQASTTTNTPTTFVSTTSNQLAGSGTTTLSNPLSTSVPVSPSTQPSQEGSTTTPANSATTIVTRSPTSSINSENKNSSEDSWKENEQTYSQKEIEFINGLDLGVDFTNVRQRQKLKDEEEKKVKEEGGEGEQEEPFVEPSVSASIREEFLLLYSNIEQEQRQVAGHQLEDMMVDCSFAGRRCHPQNFSLLSSTMFGNCFTIDHPAMVTTRGGYHGGLSLVVFLESEEYLRGVTMGTGVQVIIHPHNTMPFPEEDGIAIMAGTETNIALRRLNINRLGKPHGTCQEGSVFKEKYKHTYTRRACQHFCEHSTVMDTCRCYNEQSGQYVRNTLKPDLPPCRYVPEVRCMLKVQRQYEKGDVHCDCDNPCSEQTYYKTVSMRQWPADEYTGVLVETLCTQRDAARCAKYRQAESRNIAQSFVKLNIFYEDLNYENITEVEDYELVQFASDVGGTVGLWLGLSFLSGFEVLQFFFEVFVYFITFGPCRKKAKTPERRRPRETSSRRRRHSLDSAMTSFSGY</sequence>
<protein>
    <submittedName>
        <fullName evidence="14">Uncharacterized protein</fullName>
    </submittedName>
</protein>
<keyword evidence="3 11" id="KW-0894">Sodium channel</keyword>
<keyword evidence="9 11" id="KW-0739">Sodium transport</keyword>
<feature type="compositionally biased region" description="Pro residues" evidence="12">
    <location>
        <begin position="338"/>
        <end position="352"/>
    </location>
</feature>
<comment type="subcellular location">
    <subcellularLocation>
        <location evidence="1">Membrane</location>
        <topology evidence="1">Multi-pass membrane protein</topology>
    </subcellularLocation>
</comment>
<evidence type="ECO:0000256" key="11">
    <source>
        <dbReference type="RuleBase" id="RU000679"/>
    </source>
</evidence>
<dbReference type="Gene3D" id="2.60.470.10">
    <property type="entry name" value="Acid-sensing ion channels like domains"/>
    <property type="match status" value="1"/>
</dbReference>
<feature type="compositionally biased region" description="Polar residues" evidence="12">
    <location>
        <begin position="442"/>
        <end position="469"/>
    </location>
</feature>
<keyword evidence="10 11" id="KW-0407">Ion channel</keyword>
<keyword evidence="8 13" id="KW-0472">Membrane</keyword>
<evidence type="ECO:0000256" key="5">
    <source>
        <dbReference type="ARBA" id="ARBA00022989"/>
    </source>
</evidence>
<comment type="similarity">
    <text evidence="11">Belongs to the amiloride-sensitive sodium channel (TC 1.A.6) family.</text>
</comment>
<feature type="compositionally biased region" description="Basic and acidic residues" evidence="12">
    <location>
        <begin position="1061"/>
        <end position="1073"/>
    </location>
</feature>
<keyword evidence="6" id="KW-0915">Sodium</keyword>
<feature type="compositionally biased region" description="Low complexity" evidence="12">
    <location>
        <begin position="303"/>
        <end position="327"/>
    </location>
</feature>
<dbReference type="GO" id="GO:0015280">
    <property type="term" value="F:ligand-gated sodium channel activity"/>
    <property type="evidence" value="ECO:0007669"/>
    <property type="project" value="TreeGrafter"/>
</dbReference>
<feature type="region of interest" description="Disordered" evidence="12">
    <location>
        <begin position="81"/>
        <end position="100"/>
    </location>
</feature>
<keyword evidence="7 11" id="KW-0406">Ion transport</keyword>
<evidence type="ECO:0000256" key="3">
    <source>
        <dbReference type="ARBA" id="ARBA00022461"/>
    </source>
</evidence>
<comment type="caution">
    <text evidence="14">The sequence shown here is derived from an EMBL/GenBank/DDBJ whole genome shotgun (WGS) entry which is preliminary data.</text>
</comment>
<dbReference type="Pfam" id="PF00858">
    <property type="entry name" value="ASC"/>
    <property type="match status" value="2"/>
</dbReference>
<feature type="compositionally biased region" description="Polar residues" evidence="12">
    <location>
        <begin position="622"/>
        <end position="641"/>
    </location>
</feature>
<name>A0AAN9B6Y8_9CAEN</name>
<feature type="region of interest" description="Disordered" evidence="12">
    <location>
        <begin position="531"/>
        <end position="661"/>
    </location>
</feature>
<evidence type="ECO:0000256" key="12">
    <source>
        <dbReference type="SAM" id="MobiDB-lite"/>
    </source>
</evidence>
<feature type="compositionally biased region" description="Polar residues" evidence="12">
    <location>
        <begin position="559"/>
        <end position="577"/>
    </location>
</feature>
<keyword evidence="4 11" id="KW-0812">Transmembrane</keyword>
<evidence type="ECO:0000313" key="14">
    <source>
        <dbReference type="EMBL" id="KAK7099868.1"/>
    </source>
</evidence>
<feature type="region of interest" description="Disordered" evidence="12">
    <location>
        <begin position="687"/>
        <end position="713"/>
    </location>
</feature>
<feature type="compositionally biased region" description="Low complexity" evidence="12">
    <location>
        <begin position="603"/>
        <end position="621"/>
    </location>
</feature>
<dbReference type="InterPro" id="IPR001873">
    <property type="entry name" value="ENaC"/>
</dbReference>
<dbReference type="Gene3D" id="1.10.287.770">
    <property type="entry name" value="YojJ-like"/>
    <property type="match status" value="1"/>
</dbReference>
<keyword evidence="15" id="KW-1185">Reference proteome</keyword>
<feature type="compositionally biased region" description="Polar residues" evidence="12">
    <location>
        <begin position="593"/>
        <end position="602"/>
    </location>
</feature>
<evidence type="ECO:0000256" key="4">
    <source>
        <dbReference type="ARBA" id="ARBA00022692"/>
    </source>
</evidence>
<feature type="compositionally biased region" description="Low complexity" evidence="12">
    <location>
        <begin position="472"/>
        <end position="496"/>
    </location>
</feature>
<dbReference type="EMBL" id="JBAMIC010000011">
    <property type="protein sequence ID" value="KAK7099868.1"/>
    <property type="molecule type" value="Genomic_DNA"/>
</dbReference>
<feature type="compositionally biased region" description="Basic and acidic residues" evidence="12">
    <location>
        <begin position="260"/>
        <end position="286"/>
    </location>
</feature>
<feature type="region of interest" description="Disordered" evidence="12">
    <location>
        <begin position="1061"/>
        <end position="1090"/>
    </location>
</feature>
<dbReference type="GO" id="GO:0005886">
    <property type="term" value="C:plasma membrane"/>
    <property type="evidence" value="ECO:0007669"/>
    <property type="project" value="TreeGrafter"/>
</dbReference>
<evidence type="ECO:0000256" key="1">
    <source>
        <dbReference type="ARBA" id="ARBA00004141"/>
    </source>
</evidence>
<feature type="region of interest" description="Disordered" evidence="12">
    <location>
        <begin position="442"/>
        <end position="509"/>
    </location>
</feature>
<evidence type="ECO:0000256" key="8">
    <source>
        <dbReference type="ARBA" id="ARBA00023136"/>
    </source>
</evidence>
<feature type="compositionally biased region" description="Low complexity" evidence="12">
    <location>
        <begin position="546"/>
        <end position="557"/>
    </location>
</feature>
<evidence type="ECO:0000256" key="6">
    <source>
        <dbReference type="ARBA" id="ARBA00023053"/>
    </source>
</evidence>